<proteinExistence type="predicted"/>
<name>A0AAV6SIV2_SOLSE</name>
<evidence type="ECO:0000313" key="3">
    <source>
        <dbReference type="Proteomes" id="UP000693946"/>
    </source>
</evidence>
<evidence type="ECO:0000313" key="2">
    <source>
        <dbReference type="EMBL" id="KAG7516840.1"/>
    </source>
</evidence>
<sequence length="100" mass="10952">MGPKRKVEQQTLKFRLSVALLWFLAAFVTRLDGSLVVLIFEVITSGTFGIKLLLDVSHSVRSADLTEGSSRSAQSCNIKSGTEPTKQLSHYNTTPGRILS</sequence>
<organism evidence="2 3">
    <name type="scientific">Solea senegalensis</name>
    <name type="common">Senegalese sole</name>
    <dbReference type="NCBI Taxonomy" id="28829"/>
    <lineage>
        <taxon>Eukaryota</taxon>
        <taxon>Metazoa</taxon>
        <taxon>Chordata</taxon>
        <taxon>Craniata</taxon>
        <taxon>Vertebrata</taxon>
        <taxon>Euteleostomi</taxon>
        <taxon>Actinopterygii</taxon>
        <taxon>Neopterygii</taxon>
        <taxon>Teleostei</taxon>
        <taxon>Neoteleostei</taxon>
        <taxon>Acanthomorphata</taxon>
        <taxon>Carangaria</taxon>
        <taxon>Pleuronectiformes</taxon>
        <taxon>Pleuronectoidei</taxon>
        <taxon>Soleidae</taxon>
        <taxon>Solea</taxon>
    </lineage>
</organism>
<feature type="region of interest" description="Disordered" evidence="1">
    <location>
        <begin position="67"/>
        <end position="100"/>
    </location>
</feature>
<evidence type="ECO:0008006" key="4">
    <source>
        <dbReference type="Google" id="ProtNLM"/>
    </source>
</evidence>
<accession>A0AAV6SIV2</accession>
<protein>
    <recommendedName>
        <fullName evidence="4">Secreted protein</fullName>
    </recommendedName>
</protein>
<comment type="caution">
    <text evidence="2">The sequence shown here is derived from an EMBL/GenBank/DDBJ whole genome shotgun (WGS) entry which is preliminary data.</text>
</comment>
<dbReference type="Proteomes" id="UP000693946">
    <property type="component" value="Linkage Group LG13"/>
</dbReference>
<dbReference type="AlphaFoldDB" id="A0AAV6SIV2"/>
<gene>
    <name evidence="2" type="ORF">JOB18_041509</name>
</gene>
<reference evidence="2 3" key="1">
    <citation type="journal article" date="2021" name="Sci. Rep.">
        <title>Chromosome anchoring in Senegalese sole (Solea senegalensis) reveals sex-associated markers and genome rearrangements in flatfish.</title>
        <authorList>
            <person name="Guerrero-Cozar I."/>
            <person name="Gomez-Garrido J."/>
            <person name="Berbel C."/>
            <person name="Martinez-Blanch J.F."/>
            <person name="Alioto T."/>
            <person name="Claros M.G."/>
            <person name="Gagnaire P.A."/>
            <person name="Manchado M."/>
        </authorList>
    </citation>
    <scope>NUCLEOTIDE SEQUENCE [LARGE SCALE GENOMIC DNA]</scope>
    <source>
        <strain evidence="2">Sse05_10M</strain>
    </source>
</reference>
<keyword evidence="3" id="KW-1185">Reference proteome</keyword>
<evidence type="ECO:0000256" key="1">
    <source>
        <dbReference type="SAM" id="MobiDB-lite"/>
    </source>
</evidence>
<dbReference type="EMBL" id="JAGKHQ010000005">
    <property type="protein sequence ID" value="KAG7516840.1"/>
    <property type="molecule type" value="Genomic_DNA"/>
</dbReference>